<dbReference type="Proteomes" id="UP001164439">
    <property type="component" value="Chromosome"/>
</dbReference>
<proteinExistence type="predicted"/>
<name>A0ABY7KHC1_9ACTN</name>
<accession>A0ABY7KHC1</accession>
<dbReference type="InterPro" id="IPR026337">
    <property type="entry name" value="AKG_HExxH"/>
</dbReference>
<feature type="region of interest" description="Disordered" evidence="1">
    <location>
        <begin position="1"/>
        <end position="20"/>
    </location>
</feature>
<dbReference type="EMBL" id="CP114413">
    <property type="protein sequence ID" value="WAZ22537.1"/>
    <property type="molecule type" value="Genomic_DNA"/>
</dbReference>
<evidence type="ECO:0000313" key="2">
    <source>
        <dbReference type="EMBL" id="WAZ22537.1"/>
    </source>
</evidence>
<gene>
    <name evidence="2" type="ORF">STRCI_003797</name>
</gene>
<protein>
    <submittedName>
        <fullName evidence="2">HEXXH motif domain-containing protein</fullName>
    </submittedName>
</protein>
<organism evidence="2 3">
    <name type="scientific">Streptomyces cinnabarinus</name>
    <dbReference type="NCBI Taxonomy" id="67287"/>
    <lineage>
        <taxon>Bacteria</taxon>
        <taxon>Bacillati</taxon>
        <taxon>Actinomycetota</taxon>
        <taxon>Actinomycetes</taxon>
        <taxon>Kitasatosporales</taxon>
        <taxon>Streptomycetaceae</taxon>
        <taxon>Streptomyces</taxon>
    </lineage>
</organism>
<keyword evidence="3" id="KW-1185">Reference proteome</keyword>
<evidence type="ECO:0000313" key="3">
    <source>
        <dbReference type="Proteomes" id="UP001164439"/>
    </source>
</evidence>
<sequence length="591" mass="64114">MRAEPALPHHRLPSSGLEELSCGEGGPATIDLLLAAERSRRLLLLRMLDDATGLDPAWELLTAAQRRAPDVVDELLMYPQTGMWLATALRRLRGSAPQDDPPLWVVLGHVSCLAAAAALRAELDFSIEVPMRHGRVPLPTLGCAELPTTEPWTTATVRGKAGSALVTAPGATVTVPASPDTPAPGWHPLRRLLLGPATHRLSLALDDVDPYRTYPRPTEPRPLSEEAAEEWRRVLERAWTVLLDEQPRTAEAMRRGLLSLTPGPARERFRPRSVTAGDAFGGVESSEPDDVVQLAVTLVHEFQHTKLGGLLHLTPLLTRETSESPELWYAPWRDDPRPLDGLLQGIYAFVGIARFWRTHRLASGAATPLAHFEFALWRAHVTTALRQVHRHERLTPIGAQLLDRLYALCTRWLDEPVPEAPLALARGCAADHAARWRAHHLRPPRQAVAEAAGAWLSGAPAPPRSLTAPPEVRTDESARWLDTLAVLTRHRLAGDDPEKAAVTGALGADALLAAGEARAAQQAYATHLAADPGHPTAWSGLSQSLTLAQTSLTAAHFLRHHPERARAVHAAIATATGTPPDPVALATWLAN</sequence>
<dbReference type="RefSeq" id="WP_269660152.1">
    <property type="nucleotide sequence ID" value="NZ_CP114413.1"/>
</dbReference>
<reference evidence="2" key="1">
    <citation type="submission" date="2022-12" db="EMBL/GenBank/DDBJ databases">
        <authorList>
            <person name="Ruckert C."/>
            <person name="Busche T."/>
            <person name="Kalinowski J."/>
            <person name="Wittmann C."/>
        </authorList>
    </citation>
    <scope>NUCLEOTIDE SEQUENCE</scope>
    <source>
        <strain evidence="2">DSM 40467</strain>
    </source>
</reference>
<evidence type="ECO:0000256" key="1">
    <source>
        <dbReference type="SAM" id="MobiDB-lite"/>
    </source>
</evidence>
<dbReference type="NCBIfam" id="TIGR04267">
    <property type="entry name" value="mod_HExxH"/>
    <property type="match status" value="1"/>
</dbReference>